<keyword evidence="5" id="KW-1185">Reference proteome</keyword>
<evidence type="ECO:0000256" key="3">
    <source>
        <dbReference type="SAM" id="SignalP"/>
    </source>
</evidence>
<dbReference type="Gene3D" id="1.10.1280.10">
    <property type="entry name" value="Di-copper center containing domain from catechol oxidase"/>
    <property type="match status" value="1"/>
</dbReference>
<keyword evidence="2" id="KW-0186">Copper</keyword>
<feature type="signal peptide" evidence="3">
    <location>
        <begin position="1"/>
        <end position="23"/>
    </location>
</feature>
<protein>
    <submittedName>
        <fullName evidence="6">Tyrosinase copper-binding domain-containing protein</fullName>
    </submittedName>
</protein>
<dbReference type="InterPro" id="IPR050316">
    <property type="entry name" value="Tyrosinase/Hemocyanin"/>
</dbReference>
<dbReference type="Proteomes" id="UP000887540">
    <property type="component" value="Unplaced"/>
</dbReference>
<proteinExistence type="predicted"/>
<evidence type="ECO:0000313" key="6">
    <source>
        <dbReference type="WBParaSite" id="ACRNAN_scaffold1283.g25117.t1"/>
    </source>
</evidence>
<dbReference type="PANTHER" id="PTHR11474:SF126">
    <property type="entry name" value="TYROSINASE-LIKE PROTEIN TYR-1-RELATED"/>
    <property type="match status" value="1"/>
</dbReference>
<dbReference type="PANTHER" id="PTHR11474">
    <property type="entry name" value="TYROSINASE FAMILY MEMBER"/>
    <property type="match status" value="1"/>
</dbReference>
<evidence type="ECO:0000259" key="4">
    <source>
        <dbReference type="Pfam" id="PF00264"/>
    </source>
</evidence>
<dbReference type="InterPro" id="IPR002227">
    <property type="entry name" value="Tyrosinase_Cu-bd"/>
</dbReference>
<dbReference type="GO" id="GO:0016491">
    <property type="term" value="F:oxidoreductase activity"/>
    <property type="evidence" value="ECO:0007669"/>
    <property type="project" value="InterPro"/>
</dbReference>
<sequence>MTSFRNLLLLCFIILSLYLSVFGLDHCSYASSPVFRKICQQFQQHKERGPSNPDPFATGAGGCGGDGCPIGEEISEHLIGVDAKDYKQPSSIVECQDFNCICSRLQGRTRGKLDCSLPNGQVLRKAIRKEYRTLTDNERTRFHNAILRLKSSKVYDYFHALHYHHSYGGGAHFGPAFVIWHREFIKRFEIALRLIDPSIALPYWDMTMDQILPDPKDSIMWTADFMGSIDSNGYLNSGPFVNWITLEVINKSAITDSAIVEKTVPITKLGGKKIQRRLGATFGNTLIQDININRIVTNYSIYLIFGDGGVGFQVII</sequence>
<dbReference type="WBParaSite" id="ACRNAN_scaffold1283.g25117.t1">
    <property type="protein sequence ID" value="ACRNAN_scaffold1283.g25117.t1"/>
    <property type="gene ID" value="ACRNAN_scaffold1283.g25117"/>
</dbReference>
<organism evidence="5 6">
    <name type="scientific">Acrobeloides nanus</name>
    <dbReference type="NCBI Taxonomy" id="290746"/>
    <lineage>
        <taxon>Eukaryota</taxon>
        <taxon>Metazoa</taxon>
        <taxon>Ecdysozoa</taxon>
        <taxon>Nematoda</taxon>
        <taxon>Chromadorea</taxon>
        <taxon>Rhabditida</taxon>
        <taxon>Tylenchina</taxon>
        <taxon>Cephalobomorpha</taxon>
        <taxon>Cephaloboidea</taxon>
        <taxon>Cephalobidae</taxon>
        <taxon>Acrobeloides</taxon>
    </lineage>
</organism>
<keyword evidence="3" id="KW-0732">Signal</keyword>
<evidence type="ECO:0000256" key="2">
    <source>
        <dbReference type="ARBA" id="ARBA00023008"/>
    </source>
</evidence>
<evidence type="ECO:0000313" key="5">
    <source>
        <dbReference type="Proteomes" id="UP000887540"/>
    </source>
</evidence>
<name>A0A914CQP5_9BILA</name>
<feature type="domain" description="Tyrosinase copper-binding" evidence="4">
    <location>
        <begin position="154"/>
        <end position="246"/>
    </location>
</feature>
<keyword evidence="1" id="KW-0479">Metal-binding</keyword>
<dbReference type="InterPro" id="IPR008922">
    <property type="entry name" value="Di-copper_centre_dom_sf"/>
</dbReference>
<dbReference type="SUPFAM" id="SSF48056">
    <property type="entry name" value="Di-copper centre-containing domain"/>
    <property type="match status" value="1"/>
</dbReference>
<feature type="chain" id="PRO_5038080744" evidence="3">
    <location>
        <begin position="24"/>
        <end position="316"/>
    </location>
</feature>
<evidence type="ECO:0000256" key="1">
    <source>
        <dbReference type="ARBA" id="ARBA00022723"/>
    </source>
</evidence>
<accession>A0A914CQP5</accession>
<dbReference type="AlphaFoldDB" id="A0A914CQP5"/>
<dbReference type="GO" id="GO:0046872">
    <property type="term" value="F:metal ion binding"/>
    <property type="evidence" value="ECO:0007669"/>
    <property type="project" value="UniProtKB-KW"/>
</dbReference>
<dbReference type="Pfam" id="PF00264">
    <property type="entry name" value="Tyrosinase"/>
    <property type="match status" value="1"/>
</dbReference>
<reference evidence="6" key="1">
    <citation type="submission" date="2022-11" db="UniProtKB">
        <authorList>
            <consortium name="WormBaseParasite"/>
        </authorList>
    </citation>
    <scope>IDENTIFICATION</scope>
</reference>